<dbReference type="EMBL" id="RCMK01000933">
    <property type="protein sequence ID" value="KAG2907199.1"/>
    <property type="molecule type" value="Genomic_DNA"/>
</dbReference>
<organism evidence="6 7">
    <name type="scientific">Phytophthora cactorum</name>
    <dbReference type="NCBI Taxonomy" id="29920"/>
    <lineage>
        <taxon>Eukaryota</taxon>
        <taxon>Sar</taxon>
        <taxon>Stramenopiles</taxon>
        <taxon>Oomycota</taxon>
        <taxon>Peronosporomycetes</taxon>
        <taxon>Peronosporales</taxon>
        <taxon>Peronosporaceae</taxon>
        <taxon>Phytophthora</taxon>
    </lineage>
</organism>
<dbReference type="Proteomes" id="UP000736787">
    <property type="component" value="Unassembled WGS sequence"/>
</dbReference>
<name>A0A329RR85_9STRA</name>
<dbReference type="Proteomes" id="UP000735874">
    <property type="component" value="Unassembled WGS sequence"/>
</dbReference>
<dbReference type="EMBL" id="RCMI01000772">
    <property type="protein sequence ID" value="KAG2898156.1"/>
    <property type="molecule type" value="Genomic_DNA"/>
</dbReference>
<dbReference type="AlphaFoldDB" id="A0A329RR85"/>
<proteinExistence type="predicted"/>
<keyword evidence="7" id="KW-1185">Reference proteome</keyword>
<reference evidence="6 7" key="1">
    <citation type="submission" date="2018-01" db="EMBL/GenBank/DDBJ databases">
        <title>Draft genome of the strawberry crown rot pathogen Phytophthora cactorum.</title>
        <authorList>
            <person name="Armitage A.D."/>
            <person name="Lysoe E."/>
            <person name="Nellist C.F."/>
            <person name="Harrison R.J."/>
            <person name="Brurberg M.B."/>
        </authorList>
    </citation>
    <scope>NUCLEOTIDE SEQUENCE [LARGE SCALE GENOMIC DNA]</scope>
    <source>
        <strain evidence="6 7">10300</strain>
    </source>
</reference>
<dbReference type="EMBL" id="RCMG01000707">
    <property type="protein sequence ID" value="KAG2850190.1"/>
    <property type="molecule type" value="Genomic_DNA"/>
</dbReference>
<dbReference type="VEuPathDB" id="FungiDB:PC110_g17681"/>
<dbReference type="Proteomes" id="UP000760860">
    <property type="component" value="Unassembled WGS sequence"/>
</dbReference>
<dbReference type="Proteomes" id="UP000774804">
    <property type="component" value="Unassembled WGS sequence"/>
</dbReference>
<sequence>MKLALKGPLLQIIKAEFDQVSDRSTAEWKTNDLKALGVIAGDVSLAYQVYIREALTAAEA</sequence>
<accession>A0A329RR85</accession>
<dbReference type="EMBL" id="RCMV01002083">
    <property type="protein sequence ID" value="KAG3204723.1"/>
    <property type="molecule type" value="Genomic_DNA"/>
</dbReference>
<comment type="caution">
    <text evidence="6">The sequence shown here is derived from an EMBL/GenBank/DDBJ whole genome shotgun (WGS) entry which is preliminary data.</text>
</comment>
<dbReference type="Proteomes" id="UP000251314">
    <property type="component" value="Unassembled WGS sequence"/>
</dbReference>
<dbReference type="OrthoDB" id="101023at2759"/>
<dbReference type="EMBL" id="RCML01000764">
    <property type="protein sequence ID" value="KAG2969843.1"/>
    <property type="molecule type" value="Genomic_DNA"/>
</dbReference>
<reference evidence="5" key="2">
    <citation type="submission" date="2018-05" db="EMBL/GenBank/DDBJ databases">
        <title>Effector identification in a new, highly contiguous assembly of the strawberry crown rot pathogen Phytophthora cactorum.</title>
        <authorList>
            <person name="Armitage A.D."/>
            <person name="Nellist C.F."/>
            <person name="Bates H."/>
            <person name="Vickerstaff R.J."/>
            <person name="Harrison R.J."/>
        </authorList>
    </citation>
    <scope>NUCLEOTIDE SEQUENCE</scope>
    <source>
        <strain evidence="1">15-7</strain>
        <strain evidence="2">4032</strain>
        <strain evidence="3">4040</strain>
        <strain evidence="4">P415</strain>
        <strain evidence="5">P421</strain>
    </source>
</reference>
<evidence type="ECO:0000313" key="2">
    <source>
        <dbReference type="EMBL" id="KAG2898156.1"/>
    </source>
</evidence>
<evidence type="ECO:0000313" key="6">
    <source>
        <dbReference type="EMBL" id="RAW25902.1"/>
    </source>
</evidence>
<protein>
    <submittedName>
        <fullName evidence="6">Uncharacterized protein</fullName>
    </submittedName>
</protein>
<dbReference type="EMBL" id="MJFZ01000700">
    <property type="protein sequence ID" value="RAW25902.1"/>
    <property type="molecule type" value="Genomic_DNA"/>
</dbReference>
<evidence type="ECO:0000313" key="7">
    <source>
        <dbReference type="Proteomes" id="UP000251314"/>
    </source>
</evidence>
<evidence type="ECO:0000313" key="4">
    <source>
        <dbReference type="EMBL" id="KAG2969843.1"/>
    </source>
</evidence>
<evidence type="ECO:0000313" key="1">
    <source>
        <dbReference type="EMBL" id="KAG2850190.1"/>
    </source>
</evidence>
<evidence type="ECO:0000313" key="5">
    <source>
        <dbReference type="EMBL" id="KAG3204723.1"/>
    </source>
</evidence>
<evidence type="ECO:0000313" key="3">
    <source>
        <dbReference type="EMBL" id="KAG2907199.1"/>
    </source>
</evidence>
<dbReference type="Proteomes" id="UP000697107">
    <property type="component" value="Unassembled WGS sequence"/>
</dbReference>
<gene>
    <name evidence="6" type="ORF">PC110_g17681</name>
    <name evidence="1" type="ORF">PC113_g17004</name>
    <name evidence="2" type="ORF">PC115_g16936</name>
    <name evidence="3" type="ORF">PC117_g20272</name>
    <name evidence="4" type="ORF">PC118_g17223</name>
    <name evidence="5" type="ORF">PC129_g22435</name>
</gene>